<feature type="domain" description="AlgX/AlgJ SGNH hydrolase-like" evidence="7">
    <location>
        <begin position="4"/>
        <end position="157"/>
    </location>
</feature>
<protein>
    <recommendedName>
        <fullName evidence="7">AlgX/AlgJ SGNH hydrolase-like domain-containing protein</fullName>
    </recommendedName>
</protein>
<comment type="subcellular location">
    <subcellularLocation>
        <location evidence="1">Periplasm</location>
    </subcellularLocation>
</comment>
<dbReference type="EMBL" id="AP024145">
    <property type="protein sequence ID" value="BCM84072.1"/>
    <property type="molecule type" value="Genomic_DNA"/>
</dbReference>
<evidence type="ECO:0000259" key="7">
    <source>
        <dbReference type="Pfam" id="PF16822"/>
    </source>
</evidence>
<evidence type="ECO:0000313" key="8">
    <source>
        <dbReference type="EMBL" id="BCM84072.1"/>
    </source>
</evidence>
<dbReference type="Pfam" id="PF16822">
    <property type="entry name" value="ALGX"/>
    <property type="match status" value="1"/>
</dbReference>
<name>A0A8H8WTR7_9HYPH</name>
<dbReference type="Proteomes" id="UP000663508">
    <property type="component" value="Chromosome"/>
</dbReference>
<dbReference type="UniPathway" id="UPA00286"/>
<dbReference type="GO" id="GO:0042121">
    <property type="term" value="P:alginic acid biosynthetic process"/>
    <property type="evidence" value="ECO:0007669"/>
    <property type="project" value="UniProtKB-UniPathway"/>
</dbReference>
<proteinExistence type="predicted"/>
<organism evidence="8 9">
    <name type="scientific">Methylobacterium indicum</name>
    <dbReference type="NCBI Taxonomy" id="1775910"/>
    <lineage>
        <taxon>Bacteria</taxon>
        <taxon>Pseudomonadati</taxon>
        <taxon>Pseudomonadota</taxon>
        <taxon>Alphaproteobacteria</taxon>
        <taxon>Hyphomicrobiales</taxon>
        <taxon>Methylobacteriaceae</taxon>
        <taxon>Methylobacterium</taxon>
    </lineage>
</organism>
<keyword evidence="5" id="KW-0574">Periplasm</keyword>
<comment type="pathway">
    <text evidence="2">Glycan biosynthesis; alginate biosynthesis.</text>
</comment>
<keyword evidence="3" id="KW-0808">Transferase</keyword>
<evidence type="ECO:0000256" key="4">
    <source>
        <dbReference type="ARBA" id="ARBA00022729"/>
    </source>
</evidence>
<gene>
    <name evidence="8" type="ORF">mvi_25330</name>
</gene>
<dbReference type="KEGG" id="mind:mvi_25330"/>
<keyword evidence="4" id="KW-0732">Signal</keyword>
<evidence type="ECO:0000256" key="1">
    <source>
        <dbReference type="ARBA" id="ARBA00004418"/>
    </source>
</evidence>
<dbReference type="InterPro" id="IPR031811">
    <property type="entry name" value="ALGX/ALGJ_SGNH-like"/>
</dbReference>
<reference evidence="8" key="1">
    <citation type="submission" date="2020-11" db="EMBL/GenBank/DDBJ databases">
        <title>Complete genome sequence of a novel pathogenic Methylobacterium strain isolated from rice in Vietnam.</title>
        <authorList>
            <person name="Lai K."/>
            <person name="Okazaki S."/>
            <person name="Higashi K."/>
            <person name="Mori H."/>
            <person name="Toyoda A."/>
            <person name="Kurokawa K."/>
        </authorList>
    </citation>
    <scope>NUCLEOTIDE SEQUENCE</scope>
    <source>
        <strain evidence="8">VL1</strain>
    </source>
</reference>
<dbReference type="GO" id="GO:0016740">
    <property type="term" value="F:transferase activity"/>
    <property type="evidence" value="ECO:0007669"/>
    <property type="project" value="UniProtKB-KW"/>
</dbReference>
<dbReference type="GO" id="GO:0042597">
    <property type="term" value="C:periplasmic space"/>
    <property type="evidence" value="ECO:0007669"/>
    <property type="project" value="UniProtKB-SubCell"/>
</dbReference>
<sequence length="321" mass="35992">MFHIGQDGWLFLTVGTNRAADLYANTPEVWRMLRGWRRLLLARADKAARLHARYLHLSSPEKLSVYDHKFHGDGPVRASRSPTRRLGQLLRLTPAGRRLWVDALTPLRARRDAAELYYRTDTHWTSQGTFVAYRAICAACGAAAIPDLLETRPAHEVTRRMDLGEKLQFPVSETSTYRAIRRTAGIAEEGRLHALAERHPELALHTGVRVGFRTDDPAADPRSLLVFGSSYSGYGGLGLTSMLAETFRRVDFVWSAEIDWGLVARLRPAILLTESAERYMARLPDDDGFDVGRYEDEKIARLLAENPGLIPTAQDADASGR</sequence>
<evidence type="ECO:0000256" key="5">
    <source>
        <dbReference type="ARBA" id="ARBA00022764"/>
    </source>
</evidence>
<evidence type="ECO:0000313" key="9">
    <source>
        <dbReference type="Proteomes" id="UP000663508"/>
    </source>
</evidence>
<dbReference type="RefSeq" id="WP_207183051.1">
    <property type="nucleotide sequence ID" value="NZ_AP024145.1"/>
</dbReference>
<dbReference type="AlphaFoldDB" id="A0A8H8WTR7"/>
<evidence type="ECO:0000256" key="6">
    <source>
        <dbReference type="ARBA" id="ARBA00022841"/>
    </source>
</evidence>
<evidence type="ECO:0000256" key="2">
    <source>
        <dbReference type="ARBA" id="ARBA00005182"/>
    </source>
</evidence>
<keyword evidence="6" id="KW-0016">Alginate biosynthesis</keyword>
<accession>A0A8H8WTR7</accession>
<evidence type="ECO:0000256" key="3">
    <source>
        <dbReference type="ARBA" id="ARBA00022679"/>
    </source>
</evidence>